<accession>A0A914CYC2</accession>
<evidence type="ECO:0000256" key="7">
    <source>
        <dbReference type="ARBA" id="ARBA00023136"/>
    </source>
</evidence>
<dbReference type="Pfam" id="PF01496">
    <property type="entry name" value="V_ATPase_I"/>
    <property type="match status" value="2"/>
</dbReference>
<dbReference type="PANTHER" id="PTHR11629:SF58">
    <property type="entry name" value="V-TYPE PROTON ATPASE 116 KDA SUBUNIT A 3"/>
    <property type="match status" value="1"/>
</dbReference>
<feature type="transmembrane region" description="Helical" evidence="8">
    <location>
        <begin position="61"/>
        <end position="80"/>
    </location>
</feature>
<dbReference type="GO" id="GO:0033179">
    <property type="term" value="C:proton-transporting V-type ATPase, V0 domain"/>
    <property type="evidence" value="ECO:0007669"/>
    <property type="project" value="InterPro"/>
</dbReference>
<protein>
    <recommendedName>
        <fullName evidence="8">V-type proton ATPase subunit a</fullName>
    </recommendedName>
</protein>
<dbReference type="WBParaSite" id="ACRNAN_scaffold16270.g19665.t1">
    <property type="protein sequence ID" value="ACRNAN_scaffold16270.g19665.t1"/>
    <property type="gene ID" value="ACRNAN_scaffold16270.g19665"/>
</dbReference>
<comment type="function">
    <text evidence="8">Essential component of the vacuolar proton pump (V-ATPase), a multimeric enzyme that catalyzes the translocation of protons across the membranes. Required for assembly and activity of the V-ATPase.</text>
</comment>
<reference evidence="10" key="1">
    <citation type="submission" date="2022-11" db="UniProtKB">
        <authorList>
            <consortium name="WormBaseParasite"/>
        </authorList>
    </citation>
    <scope>IDENTIFICATION</scope>
</reference>
<evidence type="ECO:0000256" key="4">
    <source>
        <dbReference type="ARBA" id="ARBA00022692"/>
    </source>
</evidence>
<evidence type="ECO:0000313" key="10">
    <source>
        <dbReference type="WBParaSite" id="ACRNAN_scaffold16270.g19665.t1"/>
    </source>
</evidence>
<proteinExistence type="inferred from homology"/>
<dbReference type="InterPro" id="IPR002490">
    <property type="entry name" value="V-ATPase_116kDa_su"/>
</dbReference>
<dbReference type="GO" id="GO:0051117">
    <property type="term" value="F:ATPase binding"/>
    <property type="evidence" value="ECO:0007669"/>
    <property type="project" value="TreeGrafter"/>
</dbReference>
<evidence type="ECO:0000256" key="2">
    <source>
        <dbReference type="ARBA" id="ARBA00009904"/>
    </source>
</evidence>
<keyword evidence="8" id="KW-0375">Hydrogen ion transport</keyword>
<feature type="transmembrane region" description="Helical" evidence="8">
    <location>
        <begin position="161"/>
        <end position="185"/>
    </location>
</feature>
<keyword evidence="6 8" id="KW-0406">Ion transport</keyword>
<evidence type="ECO:0000256" key="6">
    <source>
        <dbReference type="ARBA" id="ARBA00023065"/>
    </source>
</evidence>
<keyword evidence="4 8" id="KW-0812">Transmembrane</keyword>
<name>A0A914CYC2_9BILA</name>
<sequence length="231" mass="26532">MSFFTGSHCAPSLLIGLINMFMMKAREDSFGTTYPNGTFVESENQCYQQLWYPHQDIIEKIFLFIAVISIPVMLFVKPFVLRYKHARGEHVHVHGAEEGAEFNFGDAMVYQGIHTIEFALGCISHTASYLRLWALSLAHSELSDVLWTMVMRQAFTMDMGYGGAILCFVVFWVFSMLTVAILILMEGLSAFLHALRLHWVEFQSKFYAGTGVQFEPFYFTRIIRIYEGLEE</sequence>
<dbReference type="GO" id="GO:0005886">
    <property type="term" value="C:plasma membrane"/>
    <property type="evidence" value="ECO:0007669"/>
    <property type="project" value="TreeGrafter"/>
</dbReference>
<keyword evidence="3 8" id="KW-0813">Transport</keyword>
<comment type="caution">
    <text evidence="8">Lacks conserved residue(s) required for the propagation of feature annotation.</text>
</comment>
<keyword evidence="9" id="KW-1185">Reference proteome</keyword>
<dbReference type="GO" id="GO:0046961">
    <property type="term" value="F:proton-transporting ATPase activity, rotational mechanism"/>
    <property type="evidence" value="ECO:0007669"/>
    <property type="project" value="InterPro"/>
</dbReference>
<comment type="similarity">
    <text evidence="2 8">Belongs to the V-ATPase 116 kDa subunit family.</text>
</comment>
<evidence type="ECO:0000256" key="8">
    <source>
        <dbReference type="RuleBase" id="RU361189"/>
    </source>
</evidence>
<dbReference type="Proteomes" id="UP000887540">
    <property type="component" value="Unplaced"/>
</dbReference>
<evidence type="ECO:0000256" key="5">
    <source>
        <dbReference type="ARBA" id="ARBA00022989"/>
    </source>
</evidence>
<keyword evidence="7 8" id="KW-0472">Membrane</keyword>
<evidence type="ECO:0000256" key="3">
    <source>
        <dbReference type="ARBA" id="ARBA00022448"/>
    </source>
</evidence>
<keyword evidence="5 8" id="KW-1133">Transmembrane helix</keyword>
<organism evidence="9 10">
    <name type="scientific">Acrobeloides nanus</name>
    <dbReference type="NCBI Taxonomy" id="290746"/>
    <lineage>
        <taxon>Eukaryota</taxon>
        <taxon>Metazoa</taxon>
        <taxon>Ecdysozoa</taxon>
        <taxon>Nematoda</taxon>
        <taxon>Chromadorea</taxon>
        <taxon>Rhabditida</taxon>
        <taxon>Tylenchina</taxon>
        <taxon>Cephalobomorpha</taxon>
        <taxon>Cephaloboidea</taxon>
        <taxon>Cephalobidae</taxon>
        <taxon>Acrobeloides</taxon>
    </lineage>
</organism>
<evidence type="ECO:0000313" key="9">
    <source>
        <dbReference type="Proteomes" id="UP000887540"/>
    </source>
</evidence>
<dbReference type="PANTHER" id="PTHR11629">
    <property type="entry name" value="VACUOLAR PROTON ATPASES"/>
    <property type="match status" value="1"/>
</dbReference>
<dbReference type="GO" id="GO:0016471">
    <property type="term" value="C:vacuolar proton-transporting V-type ATPase complex"/>
    <property type="evidence" value="ECO:0007669"/>
    <property type="project" value="TreeGrafter"/>
</dbReference>
<evidence type="ECO:0000256" key="1">
    <source>
        <dbReference type="ARBA" id="ARBA00004141"/>
    </source>
</evidence>
<dbReference type="AlphaFoldDB" id="A0A914CYC2"/>
<comment type="subcellular location">
    <subcellularLocation>
        <location evidence="1">Membrane</location>
        <topology evidence="1">Multi-pass membrane protein</topology>
    </subcellularLocation>
</comment>
<dbReference type="GO" id="GO:0007035">
    <property type="term" value="P:vacuolar acidification"/>
    <property type="evidence" value="ECO:0007669"/>
    <property type="project" value="TreeGrafter"/>
</dbReference>